<keyword evidence="9" id="KW-1185">Reference proteome</keyword>
<dbReference type="STRING" id="152573.SAMN04488051_102233"/>
<protein>
    <recommendedName>
        <fullName evidence="3">peptidylprolyl isomerase</fullName>
        <ecNumber evidence="3">5.2.1.8</ecNumber>
    </recommendedName>
</protein>
<evidence type="ECO:0000313" key="8">
    <source>
        <dbReference type="EMBL" id="SEA24290.1"/>
    </source>
</evidence>
<dbReference type="InterPro" id="IPR000297">
    <property type="entry name" value="PPIase_PpiC"/>
</dbReference>
<evidence type="ECO:0000256" key="4">
    <source>
        <dbReference type="ARBA" id="ARBA00023110"/>
    </source>
</evidence>
<evidence type="ECO:0000256" key="6">
    <source>
        <dbReference type="SAM" id="MobiDB-lite"/>
    </source>
</evidence>
<accession>A0A1H3ZKU7</accession>
<keyword evidence="4 5" id="KW-0697">Rotamase</keyword>
<dbReference type="InterPro" id="IPR027304">
    <property type="entry name" value="Trigger_fact/SurA_dom_sf"/>
</dbReference>
<dbReference type="PROSITE" id="PS50198">
    <property type="entry name" value="PPIC_PPIASE_2"/>
    <property type="match status" value="1"/>
</dbReference>
<gene>
    <name evidence="8" type="ORF">SAMN04488051_102233</name>
</gene>
<name>A0A1H3ZKU7_ALKAM</name>
<proteinExistence type="inferred from homology"/>
<dbReference type="Proteomes" id="UP000198773">
    <property type="component" value="Unassembled WGS sequence"/>
</dbReference>
<dbReference type="InterPro" id="IPR023058">
    <property type="entry name" value="PPIase_PpiC_CS"/>
</dbReference>
<sequence length="296" mass="33209">MDAGQEPPGMDPRRSPFIGFRSSANQEPKLYNRQHCLLEMTMIQVNQTQISEQAILAEMQYHPAESQRDAMLKAAESLVIAELLRQRAKQLGLDVAANQSSTSEHDYLEQLIEREVSIPTASQQECEHYYQQNPQRFTSSPLMEVRHILLAAPPDSDQERVHAKALAEELLLQLQQGQSFAELATKFSACPSNQTGGSLGQISKGQTVPEFERQLFAAEAGLLPAPLESRYGFHVVYIQQKIAGQQLPFAAVQQKIADYLNEKVRRKAIAQYIHTLVVQATIEGYDFNLSESPLMQ</sequence>
<dbReference type="Pfam" id="PF00639">
    <property type="entry name" value="Rotamase"/>
    <property type="match status" value="1"/>
</dbReference>
<feature type="domain" description="PpiC" evidence="7">
    <location>
        <begin position="140"/>
        <end position="240"/>
    </location>
</feature>
<organism evidence="8 9">
    <name type="scientific">Alkalimonas amylolytica</name>
    <dbReference type="NCBI Taxonomy" id="152573"/>
    <lineage>
        <taxon>Bacteria</taxon>
        <taxon>Pseudomonadati</taxon>
        <taxon>Pseudomonadota</taxon>
        <taxon>Gammaproteobacteria</taxon>
        <taxon>Alkalimonas</taxon>
    </lineage>
</organism>
<dbReference type="InterPro" id="IPR046357">
    <property type="entry name" value="PPIase_dom_sf"/>
</dbReference>
<dbReference type="SUPFAM" id="SSF54534">
    <property type="entry name" value="FKBP-like"/>
    <property type="match status" value="1"/>
</dbReference>
<evidence type="ECO:0000256" key="5">
    <source>
        <dbReference type="PROSITE-ProRule" id="PRU00278"/>
    </source>
</evidence>
<comment type="catalytic activity">
    <reaction evidence="1">
        <text>[protein]-peptidylproline (omega=180) = [protein]-peptidylproline (omega=0)</text>
        <dbReference type="Rhea" id="RHEA:16237"/>
        <dbReference type="Rhea" id="RHEA-COMP:10747"/>
        <dbReference type="Rhea" id="RHEA-COMP:10748"/>
        <dbReference type="ChEBI" id="CHEBI:83833"/>
        <dbReference type="ChEBI" id="CHEBI:83834"/>
        <dbReference type="EC" id="5.2.1.8"/>
    </reaction>
</comment>
<dbReference type="Gene3D" id="3.10.50.40">
    <property type="match status" value="1"/>
</dbReference>
<dbReference type="InterPro" id="IPR050245">
    <property type="entry name" value="PrsA_foldase"/>
</dbReference>
<dbReference type="PROSITE" id="PS01096">
    <property type="entry name" value="PPIC_PPIASE_1"/>
    <property type="match status" value="1"/>
</dbReference>
<feature type="region of interest" description="Disordered" evidence="6">
    <location>
        <begin position="1"/>
        <end position="24"/>
    </location>
</feature>
<dbReference type="PANTHER" id="PTHR47245">
    <property type="entry name" value="PEPTIDYLPROLYL ISOMERASE"/>
    <property type="match status" value="1"/>
</dbReference>
<dbReference type="AlphaFoldDB" id="A0A1H3ZKU7"/>
<evidence type="ECO:0000256" key="2">
    <source>
        <dbReference type="ARBA" id="ARBA00007656"/>
    </source>
</evidence>
<dbReference type="SUPFAM" id="SSF109998">
    <property type="entry name" value="Triger factor/SurA peptide-binding domain-like"/>
    <property type="match status" value="1"/>
</dbReference>
<comment type="similarity">
    <text evidence="2">Belongs to the PpiC/parvulin rotamase family.</text>
</comment>
<dbReference type="EC" id="5.2.1.8" evidence="3"/>
<keyword evidence="5 8" id="KW-0413">Isomerase</keyword>
<dbReference type="EMBL" id="FNRM01000002">
    <property type="protein sequence ID" value="SEA24290.1"/>
    <property type="molecule type" value="Genomic_DNA"/>
</dbReference>
<evidence type="ECO:0000256" key="3">
    <source>
        <dbReference type="ARBA" id="ARBA00013194"/>
    </source>
</evidence>
<evidence type="ECO:0000313" key="9">
    <source>
        <dbReference type="Proteomes" id="UP000198773"/>
    </source>
</evidence>
<reference evidence="8 9" key="1">
    <citation type="submission" date="2016-10" db="EMBL/GenBank/DDBJ databases">
        <authorList>
            <person name="de Groot N.N."/>
        </authorList>
    </citation>
    <scope>NUCLEOTIDE SEQUENCE [LARGE SCALE GENOMIC DNA]</scope>
    <source>
        <strain evidence="8 9">CGMCC 1.3430</strain>
    </source>
</reference>
<evidence type="ECO:0000256" key="1">
    <source>
        <dbReference type="ARBA" id="ARBA00000971"/>
    </source>
</evidence>
<dbReference type="PANTHER" id="PTHR47245:SF2">
    <property type="entry name" value="PEPTIDYL-PROLYL CIS-TRANS ISOMERASE HP_0175-RELATED"/>
    <property type="match status" value="1"/>
</dbReference>
<dbReference type="GO" id="GO:0003755">
    <property type="term" value="F:peptidyl-prolyl cis-trans isomerase activity"/>
    <property type="evidence" value="ECO:0007669"/>
    <property type="project" value="UniProtKB-KW"/>
</dbReference>
<evidence type="ECO:0000259" key="7">
    <source>
        <dbReference type="PROSITE" id="PS50198"/>
    </source>
</evidence>